<evidence type="ECO:0000313" key="3">
    <source>
        <dbReference type="EMBL" id="GBP92072.1"/>
    </source>
</evidence>
<keyword evidence="4" id="KW-1185">Reference proteome</keyword>
<reference evidence="3 4" key="1">
    <citation type="journal article" date="2019" name="Commun. Biol.">
        <title>The bagworm genome reveals a unique fibroin gene that provides high tensile strength.</title>
        <authorList>
            <person name="Kono N."/>
            <person name="Nakamura H."/>
            <person name="Ohtoshi R."/>
            <person name="Tomita M."/>
            <person name="Numata K."/>
            <person name="Arakawa K."/>
        </authorList>
    </citation>
    <scope>NUCLEOTIDE SEQUENCE [LARGE SCALE GENOMIC DNA]</scope>
</reference>
<dbReference type="EC" id="3.1.2.14" evidence="1"/>
<dbReference type="OrthoDB" id="329835at2759"/>
<comment type="caution">
    <text evidence="3">The sequence shown here is derived from an EMBL/GenBank/DDBJ whole genome shotgun (WGS) entry which is preliminary data.</text>
</comment>
<dbReference type="GO" id="GO:0016297">
    <property type="term" value="F:fatty acyl-[ACP] hydrolase activity"/>
    <property type="evidence" value="ECO:0007669"/>
    <property type="project" value="UniProtKB-EC"/>
</dbReference>
<evidence type="ECO:0000313" key="4">
    <source>
        <dbReference type="Proteomes" id="UP000299102"/>
    </source>
</evidence>
<dbReference type="InterPro" id="IPR029058">
    <property type="entry name" value="AB_hydrolase_fold"/>
</dbReference>
<dbReference type="SUPFAM" id="SSF53474">
    <property type="entry name" value="alpha/beta-Hydrolases"/>
    <property type="match status" value="1"/>
</dbReference>
<name>A0A4C1ZX54_EUMVA</name>
<accession>A0A4C1ZX54</accession>
<organism evidence="3 4">
    <name type="scientific">Eumeta variegata</name>
    <name type="common">Bagworm moth</name>
    <name type="synonym">Eumeta japonica</name>
    <dbReference type="NCBI Taxonomy" id="151549"/>
    <lineage>
        <taxon>Eukaryota</taxon>
        <taxon>Metazoa</taxon>
        <taxon>Ecdysozoa</taxon>
        <taxon>Arthropoda</taxon>
        <taxon>Hexapoda</taxon>
        <taxon>Insecta</taxon>
        <taxon>Pterygota</taxon>
        <taxon>Neoptera</taxon>
        <taxon>Endopterygota</taxon>
        <taxon>Lepidoptera</taxon>
        <taxon>Glossata</taxon>
        <taxon>Ditrysia</taxon>
        <taxon>Tineoidea</taxon>
        <taxon>Psychidae</taxon>
        <taxon>Oiketicinae</taxon>
        <taxon>Eumeta</taxon>
    </lineage>
</organism>
<dbReference type="AlphaFoldDB" id="A0A4C1ZX54"/>
<sequence>MMILRNKAQVRYFVVLRPTADRTEPKSKRVCARRALEGLPALYLNMPTLAKFEERKEVNQSIGSALDALETSLRLRHRDAVTCASRDAPECDLLDKVGDLLGASIKELPGDTTLRSLGLDFEKAEMIKNVLERRYKYPCSRRNLPDITVGRLSEIAMKLANLTKPKPTKLEIFFRSVDPDELTSSAELLVMQTLVYEPLIRSDQFFSKETYLILVPGMEGHHGVFNTLCERLKIFALCMQPGLDHPRETPRQTALRFVKNILKMIELKENFYLLGYSYGVLVALEMAALLEEKELDALKFFLLGRMIATAKKDDGDESANSGEVVKEIQREKRQIYVAFSNIFV</sequence>
<dbReference type="Proteomes" id="UP000299102">
    <property type="component" value="Unassembled WGS sequence"/>
</dbReference>
<protein>
    <recommendedName>
        <fullName evidence="1">oleoyl-[acyl-carrier-protein] hydrolase</fullName>
        <ecNumber evidence="1">3.1.2.14</ecNumber>
    </recommendedName>
</protein>
<gene>
    <name evidence="3" type="primary">FASN</name>
    <name evidence="3" type="ORF">EVAR_41812_1</name>
</gene>
<dbReference type="InterPro" id="IPR001031">
    <property type="entry name" value="Thioesterase"/>
</dbReference>
<evidence type="ECO:0000259" key="2">
    <source>
        <dbReference type="Pfam" id="PF00975"/>
    </source>
</evidence>
<feature type="domain" description="Thioesterase" evidence="2">
    <location>
        <begin position="212"/>
        <end position="332"/>
    </location>
</feature>
<dbReference type="EMBL" id="BGZK01002235">
    <property type="protein sequence ID" value="GBP92072.1"/>
    <property type="molecule type" value="Genomic_DNA"/>
</dbReference>
<proteinExistence type="predicted"/>
<dbReference type="STRING" id="151549.A0A4C1ZX54"/>
<dbReference type="Gene3D" id="3.40.50.1820">
    <property type="entry name" value="alpha/beta hydrolase"/>
    <property type="match status" value="1"/>
</dbReference>
<evidence type="ECO:0000256" key="1">
    <source>
        <dbReference type="ARBA" id="ARBA00012480"/>
    </source>
</evidence>
<dbReference type="Pfam" id="PF00975">
    <property type="entry name" value="Thioesterase"/>
    <property type="match status" value="1"/>
</dbReference>